<feature type="compositionally biased region" description="Polar residues" evidence="5">
    <location>
        <begin position="114"/>
        <end position="127"/>
    </location>
</feature>
<dbReference type="InterPro" id="IPR013325">
    <property type="entry name" value="RNA_pol_sigma_r2"/>
</dbReference>
<feature type="compositionally biased region" description="Acidic residues" evidence="5">
    <location>
        <begin position="369"/>
        <end position="386"/>
    </location>
</feature>
<proteinExistence type="predicted"/>
<dbReference type="SUPFAM" id="SSF48403">
    <property type="entry name" value="Ankyrin repeat"/>
    <property type="match status" value="1"/>
</dbReference>
<dbReference type="PRINTS" id="PR00046">
    <property type="entry name" value="SIGMA70FCT"/>
</dbReference>
<dbReference type="InterPro" id="IPR013324">
    <property type="entry name" value="RNA_pol_sigma_r3/r4-like"/>
</dbReference>
<dbReference type="EMBL" id="ABLTIR010000041">
    <property type="protein sequence ID" value="EKZ1927166.1"/>
    <property type="molecule type" value="Genomic_DNA"/>
</dbReference>
<dbReference type="InterPro" id="IPR000943">
    <property type="entry name" value="RNA_pol_sigma70"/>
</dbReference>
<evidence type="ECO:0000313" key="7">
    <source>
        <dbReference type="EMBL" id="EKZ1927166.1"/>
    </source>
</evidence>
<evidence type="ECO:0000256" key="3">
    <source>
        <dbReference type="ARBA" id="ARBA00023125"/>
    </source>
</evidence>
<dbReference type="InterPro" id="IPR014284">
    <property type="entry name" value="RNA_pol_sigma-70_dom"/>
</dbReference>
<sequence>MESLGSTGTRAGSEASAGHKRQSSLKPLLRLAALRGDAEHVLRYLQLGGDVEARDQQGRTLHMLAASKGHLDLCRLISEHALEVQRLAVEKADDSSVALDGLWSNERNGEAEESSQTRATDSTQNPSPDGAEFESEFFATWEEEVATEAPLEDPSLRSTIKIVQEVISKHVIVDNDEDWNDLAKLLPSHAEISLVQELNHSSTHGLFEALVHRAQMEGNFNPLDLEVISREIEGDERGDVLRQLTVLMGQIDAVPEDDDEWLPPLHLKQESEPASDSDVGELEQFMQDLASMTNDPYFHFAKIAQSSVLLDRTGEERMGLLLDLSLKDAYRAIAESPYAVASIAGLATDFERGRVSVGQISHISHISSEDDERASDLLDVSDDADDGPGPARPVSGLNLSDMLESARCGCFAFQENPDNQGLARDALAAVSALELTSSTVKRFDKEFRAAGCTSVLLRRAVQRLSRLELEMFHANVRLAVHVADSHAWSTLPRMDRIQECLIGLLKAIDRFDYARGNKFSTYAMWWLKQSVGRAIGDTARVIRLPIHVMEKVNKVSKAVRVLREDSFDDVRVEDIAKVCDLSVGDVAKLLNLSHDAVSWDQQDETADLVLATPDTFQPPEEVTDGYLRRRAIDDCLSALGSREAEVIRHRFGLIDGNDKTLEEVGQIFGVTRERIRQIESKALRLMRHPSRRLRELVNGKPEADDAAEQ</sequence>
<protein>
    <submittedName>
        <fullName evidence="7">Sigma-70 family RNA polymerase sigma factor</fullName>
    </submittedName>
</protein>
<dbReference type="GO" id="GO:0006352">
    <property type="term" value="P:DNA-templated transcription initiation"/>
    <property type="evidence" value="ECO:0007669"/>
    <property type="project" value="InterPro"/>
</dbReference>
<keyword evidence="4" id="KW-0804">Transcription</keyword>
<feature type="region of interest" description="Disordered" evidence="5">
    <location>
        <begin position="100"/>
        <end position="131"/>
    </location>
</feature>
<dbReference type="AlphaFoldDB" id="A0AAI9CKJ3"/>
<organism evidence="7 8">
    <name type="scientific">Stenotrophomonas maltophilia</name>
    <name type="common">Pseudomonas maltophilia</name>
    <name type="synonym">Xanthomonas maltophilia</name>
    <dbReference type="NCBI Taxonomy" id="40324"/>
    <lineage>
        <taxon>Bacteria</taxon>
        <taxon>Pseudomonadati</taxon>
        <taxon>Pseudomonadota</taxon>
        <taxon>Gammaproteobacteria</taxon>
        <taxon>Lysobacterales</taxon>
        <taxon>Lysobacteraceae</taxon>
        <taxon>Stenotrophomonas</taxon>
        <taxon>Stenotrophomonas maltophilia group</taxon>
    </lineage>
</organism>
<feature type="domain" description="RNA polymerase sigma-70" evidence="6">
    <location>
        <begin position="660"/>
        <end position="686"/>
    </location>
</feature>
<evidence type="ECO:0000259" key="6">
    <source>
        <dbReference type="PROSITE" id="PS00716"/>
    </source>
</evidence>
<reference evidence="7" key="1">
    <citation type="submission" date="2023-08" db="EMBL/GenBank/DDBJ databases">
        <authorList>
            <consortium name="Clinical and Environmental Microbiology Branch: Whole genome sequencing antimicrobial resistance pathogens in the healthcare setting"/>
        </authorList>
    </citation>
    <scope>NUCLEOTIDE SEQUENCE</scope>
    <source>
        <strain evidence="7">2023CJ-00293</strain>
    </source>
</reference>
<dbReference type="InterPro" id="IPR036388">
    <property type="entry name" value="WH-like_DNA-bd_sf"/>
</dbReference>
<dbReference type="PROSITE" id="PS00716">
    <property type="entry name" value="SIGMA70_2"/>
    <property type="match status" value="1"/>
</dbReference>
<dbReference type="Gene3D" id="1.10.601.10">
    <property type="entry name" value="RNA Polymerase Primary Sigma Factor"/>
    <property type="match status" value="1"/>
</dbReference>
<comment type="caution">
    <text evidence="7">The sequence shown here is derived from an EMBL/GenBank/DDBJ whole genome shotgun (WGS) entry which is preliminary data.</text>
</comment>
<dbReference type="PANTHER" id="PTHR30603:SF47">
    <property type="entry name" value="RNA POLYMERASE SIGMA FACTOR SIGD, CHLOROPLASTIC"/>
    <property type="match status" value="1"/>
</dbReference>
<dbReference type="Gene3D" id="1.10.10.10">
    <property type="entry name" value="Winged helix-like DNA-binding domain superfamily/Winged helix DNA-binding domain"/>
    <property type="match status" value="2"/>
</dbReference>
<dbReference type="Pfam" id="PF04545">
    <property type="entry name" value="Sigma70_r4"/>
    <property type="match status" value="1"/>
</dbReference>
<evidence type="ECO:0000256" key="5">
    <source>
        <dbReference type="SAM" id="MobiDB-lite"/>
    </source>
</evidence>
<dbReference type="GO" id="GO:0003677">
    <property type="term" value="F:DNA binding"/>
    <property type="evidence" value="ECO:0007669"/>
    <property type="project" value="UniProtKB-KW"/>
</dbReference>
<dbReference type="SUPFAM" id="SSF88659">
    <property type="entry name" value="Sigma3 and sigma4 domains of RNA polymerase sigma factors"/>
    <property type="match status" value="2"/>
</dbReference>
<keyword evidence="1" id="KW-0805">Transcription regulation</keyword>
<dbReference type="GO" id="GO:0016987">
    <property type="term" value="F:sigma factor activity"/>
    <property type="evidence" value="ECO:0007669"/>
    <property type="project" value="UniProtKB-KW"/>
</dbReference>
<keyword evidence="2" id="KW-0731">Sigma factor</keyword>
<evidence type="ECO:0000256" key="1">
    <source>
        <dbReference type="ARBA" id="ARBA00023015"/>
    </source>
</evidence>
<dbReference type="Gene3D" id="1.25.40.20">
    <property type="entry name" value="Ankyrin repeat-containing domain"/>
    <property type="match status" value="1"/>
</dbReference>
<accession>A0AAI9CKJ3</accession>
<feature type="region of interest" description="Disordered" evidence="5">
    <location>
        <begin position="1"/>
        <end position="22"/>
    </location>
</feature>
<dbReference type="InterPro" id="IPR007630">
    <property type="entry name" value="RNA_pol_sigma70_r4"/>
</dbReference>
<dbReference type="CDD" id="cd06171">
    <property type="entry name" value="Sigma70_r4"/>
    <property type="match status" value="1"/>
</dbReference>
<name>A0AAI9CKJ3_STEMA</name>
<feature type="region of interest" description="Disordered" evidence="5">
    <location>
        <begin position="367"/>
        <end position="395"/>
    </location>
</feature>
<evidence type="ECO:0000256" key="2">
    <source>
        <dbReference type="ARBA" id="ARBA00023082"/>
    </source>
</evidence>
<dbReference type="InterPro" id="IPR050239">
    <property type="entry name" value="Sigma-70_RNA_pol_init_factors"/>
</dbReference>
<keyword evidence="3" id="KW-0238">DNA-binding</keyword>
<evidence type="ECO:0000256" key="4">
    <source>
        <dbReference type="ARBA" id="ARBA00023163"/>
    </source>
</evidence>
<gene>
    <name evidence="7" type="ORF">REH87_002173</name>
</gene>
<evidence type="ECO:0000313" key="8">
    <source>
        <dbReference type="Proteomes" id="UP001225498"/>
    </source>
</evidence>
<dbReference type="NCBIfam" id="TIGR02937">
    <property type="entry name" value="sigma70-ECF"/>
    <property type="match status" value="1"/>
</dbReference>
<dbReference type="InterPro" id="IPR007627">
    <property type="entry name" value="RNA_pol_sigma70_r2"/>
</dbReference>
<dbReference type="Pfam" id="PF04542">
    <property type="entry name" value="Sigma70_r2"/>
    <property type="match status" value="1"/>
</dbReference>
<dbReference type="Proteomes" id="UP001225498">
    <property type="component" value="Unassembled WGS sequence"/>
</dbReference>
<dbReference type="SUPFAM" id="SSF88946">
    <property type="entry name" value="Sigma2 domain of RNA polymerase sigma factors"/>
    <property type="match status" value="1"/>
</dbReference>
<dbReference type="InterPro" id="IPR036770">
    <property type="entry name" value="Ankyrin_rpt-contain_sf"/>
</dbReference>
<feature type="compositionally biased region" description="Polar residues" evidence="5">
    <location>
        <begin position="1"/>
        <end position="10"/>
    </location>
</feature>
<dbReference type="RefSeq" id="WP_049450523.1">
    <property type="nucleotide sequence ID" value="NZ_CP133415.1"/>
</dbReference>
<dbReference type="PANTHER" id="PTHR30603">
    <property type="entry name" value="RNA POLYMERASE SIGMA FACTOR RPO"/>
    <property type="match status" value="1"/>
</dbReference>